<reference evidence="2" key="1">
    <citation type="submission" date="2012-12" db="EMBL/GenBank/DDBJ databases">
        <authorList>
            <person name="Hellsten U."/>
            <person name="Grimwood J."/>
            <person name="Chapman J.A."/>
            <person name="Shapiro H."/>
            <person name="Aerts A."/>
            <person name="Otillar R.P."/>
            <person name="Terry A.Y."/>
            <person name="Boore J.L."/>
            <person name="Simakov O."/>
            <person name="Marletaz F."/>
            <person name="Cho S.-J."/>
            <person name="Edsinger-Gonzales E."/>
            <person name="Havlak P."/>
            <person name="Kuo D.-H."/>
            <person name="Larsson T."/>
            <person name="Lv J."/>
            <person name="Arendt D."/>
            <person name="Savage R."/>
            <person name="Osoegawa K."/>
            <person name="de Jong P."/>
            <person name="Lindberg D.R."/>
            <person name="Seaver E.C."/>
            <person name="Weisblat D.A."/>
            <person name="Putnam N.H."/>
            <person name="Grigoriev I.V."/>
            <person name="Rokhsar D.S."/>
        </authorList>
    </citation>
    <scope>NUCLEOTIDE SEQUENCE</scope>
    <source>
        <strain evidence="2">I ESC-2004</strain>
    </source>
</reference>
<dbReference type="EMBL" id="AMQN01016652">
    <property type="status" value="NOT_ANNOTATED_CDS"/>
    <property type="molecule type" value="Genomic_DNA"/>
</dbReference>
<name>X1ZY05_CAPTE</name>
<reference evidence="1" key="3">
    <citation type="submission" date="2015-06" db="UniProtKB">
        <authorList>
            <consortium name="EnsemblMetazoa"/>
        </authorList>
    </citation>
    <scope>IDENTIFICATION</scope>
</reference>
<evidence type="ECO:0000313" key="2">
    <source>
        <dbReference type="Proteomes" id="UP000014760"/>
    </source>
</evidence>
<dbReference type="Proteomes" id="UP000014760">
    <property type="component" value="Unassembled WGS sequence"/>
</dbReference>
<organism evidence="1 2">
    <name type="scientific">Capitella teleta</name>
    <name type="common">Polychaete worm</name>
    <dbReference type="NCBI Taxonomy" id="283909"/>
    <lineage>
        <taxon>Eukaryota</taxon>
        <taxon>Metazoa</taxon>
        <taxon>Spiralia</taxon>
        <taxon>Lophotrochozoa</taxon>
        <taxon>Annelida</taxon>
        <taxon>Polychaeta</taxon>
        <taxon>Sedentaria</taxon>
        <taxon>Scolecida</taxon>
        <taxon>Capitellidae</taxon>
        <taxon>Capitella</taxon>
    </lineage>
</organism>
<accession>X1ZY05</accession>
<dbReference type="AlphaFoldDB" id="X1ZY05"/>
<dbReference type="PANTHER" id="PTHR33844:SF1">
    <property type="entry name" value="SULFOTRANSFERASE DOMAIN-CONTAINING PROTEIN"/>
    <property type="match status" value="1"/>
</dbReference>
<dbReference type="HOGENOM" id="CLU_034499_0_0_1"/>
<dbReference type="EMBL" id="AMQN01016653">
    <property type="status" value="NOT_ANNOTATED_CDS"/>
    <property type="molecule type" value="Genomic_DNA"/>
</dbReference>
<sequence>MSLRWKDTIKLLGGRFLSKCLFLILRLVFLFFQKLSWKVSGVSDVVDRNQELEKRGKKPVAQALKLLWFNKYCFLLPPSLRDFILQHDEYVDPEYVIRNDHVSLFFFDPNQDVAVFGEGKPGQKMWHTSAGDSFISISLYRFSQRLIIMRMKEFHELCASLPDPKKSIIVMGNTARCGSTLLTQGFCSEVSQMTRNLVRMYCRPLNCMLDVEGYLLKPSGPSSACAAPIHAQYPQITKNFYLYRNMHDVTLSLYKLSFILPTSRFVYLLTRLSGALVSSIYQKAHFPTDGTNRKISNCHTTGIMQATVSTKMYMVMKNGGLEVMGLLFDDILANKELAVRAIFKASGLPESLVADALQAFDRDSQSNSIVAMPILAKIKPLEFTKQHEIESSKLLVEMGFPPLEEECRLEGTIDFKKVLNLK</sequence>
<protein>
    <recommendedName>
        <fullName evidence="3">Sulfotransferase domain-containing protein</fullName>
    </recommendedName>
</protein>
<evidence type="ECO:0000313" key="1">
    <source>
        <dbReference type="EnsemblMetazoa" id="CapteP197826"/>
    </source>
</evidence>
<dbReference type="PANTHER" id="PTHR33844">
    <property type="entry name" value="SULFOTRANSFER_1 DOMAIN-CONTAINING PROTEIN"/>
    <property type="match status" value="1"/>
</dbReference>
<keyword evidence="2" id="KW-1185">Reference proteome</keyword>
<dbReference type="EnsemblMetazoa" id="CapteT197826">
    <property type="protein sequence ID" value="CapteP197826"/>
    <property type="gene ID" value="CapteG197826"/>
</dbReference>
<reference evidence="2" key="2">
    <citation type="journal article" date="2013" name="Nature">
        <title>Insights into bilaterian evolution from three spiralian genomes.</title>
        <authorList>
            <person name="Simakov O."/>
            <person name="Marletaz F."/>
            <person name="Cho S.J."/>
            <person name="Edsinger-Gonzales E."/>
            <person name="Havlak P."/>
            <person name="Hellsten U."/>
            <person name="Kuo D.H."/>
            <person name="Larsson T."/>
            <person name="Lv J."/>
            <person name="Arendt D."/>
            <person name="Savage R."/>
            <person name="Osoegawa K."/>
            <person name="de Jong P."/>
            <person name="Grimwood J."/>
            <person name="Chapman J.A."/>
            <person name="Shapiro H."/>
            <person name="Aerts A."/>
            <person name="Otillar R.P."/>
            <person name="Terry A.Y."/>
            <person name="Boore J.L."/>
            <person name="Grigoriev I.V."/>
            <person name="Lindberg D.R."/>
            <person name="Seaver E.C."/>
            <person name="Weisblat D.A."/>
            <person name="Putnam N.H."/>
            <person name="Rokhsar D.S."/>
        </authorList>
    </citation>
    <scope>NUCLEOTIDE SEQUENCE</scope>
    <source>
        <strain evidence="2">I ESC-2004</strain>
    </source>
</reference>
<evidence type="ECO:0008006" key="3">
    <source>
        <dbReference type="Google" id="ProtNLM"/>
    </source>
</evidence>
<proteinExistence type="predicted"/>